<dbReference type="Pfam" id="PF00293">
    <property type="entry name" value="NUDIX"/>
    <property type="match status" value="1"/>
</dbReference>
<dbReference type="PANTHER" id="PTHR21340">
    <property type="entry name" value="DIADENOSINE 5,5-P1,P4-TETRAPHOSPHATE PYROPHOSPHOHYDROLASE MUTT"/>
    <property type="match status" value="1"/>
</dbReference>
<dbReference type="SUPFAM" id="SSF55811">
    <property type="entry name" value="Nudix"/>
    <property type="match status" value="1"/>
</dbReference>
<accession>A0A164X1P4</accession>
<dbReference type="AlphaFoldDB" id="A0A164X1P4"/>
<feature type="domain" description="Nudix hydrolase" evidence="2">
    <location>
        <begin position="114"/>
        <end position="281"/>
    </location>
</feature>
<dbReference type="OrthoDB" id="276276at2759"/>
<dbReference type="GO" id="GO:0006167">
    <property type="term" value="P:AMP biosynthetic process"/>
    <property type="evidence" value="ECO:0007669"/>
    <property type="project" value="TreeGrafter"/>
</dbReference>
<keyword evidence="1" id="KW-0378">Hydrolase</keyword>
<dbReference type="EMBL" id="KV419401">
    <property type="protein sequence ID" value="KZS95556.1"/>
    <property type="molecule type" value="Genomic_DNA"/>
</dbReference>
<dbReference type="PROSITE" id="PS00893">
    <property type="entry name" value="NUDIX_BOX"/>
    <property type="match status" value="1"/>
</dbReference>
<dbReference type="InterPro" id="IPR000086">
    <property type="entry name" value="NUDIX_hydrolase_dom"/>
</dbReference>
<sequence length="335" mass="37892">MLKRLCLSSIMSMSQFFSKFELRTPQVPLRRSSTYQSIEPSFSELHIPDGRNESHPVDNSNPFLASPGTAIDQEATDDETFDLDRYMRACQHEPLKLSELSSFTVPNSLFHAQDLQLGAGVVIIQPSTDNVVVLYSEKSKRYFLPKGRKDVGESIQDTAIREGYEESGYRCEPLPLIIPHNCPEPNANPLILSPNPPSTEAIAITMFHARPRRFRSRAPEPTGTEYLTFWYVAQIGPDAVMEQNTKMPDEVDYVTNLMSWDEAIQCLSRNGPESHLQVLKIAQMLWRQTQAVQARSRLPFRSLTIDTLSSAGASSGNSTPRSSWSFDKFKFPWKK</sequence>
<dbReference type="CDD" id="cd02883">
    <property type="entry name" value="NUDIX_Hydrolase"/>
    <property type="match status" value="1"/>
</dbReference>
<dbReference type="PANTHER" id="PTHR21340:SF0">
    <property type="entry name" value="BIS(5'-NUCLEOSYL)-TETRAPHOSPHATASE [ASYMMETRICAL]"/>
    <property type="match status" value="1"/>
</dbReference>
<name>A0A164X1P4_9AGAM</name>
<proteinExistence type="predicted"/>
<protein>
    <recommendedName>
        <fullName evidence="2">Nudix hydrolase domain-containing protein</fullName>
    </recommendedName>
</protein>
<dbReference type="GO" id="GO:0004081">
    <property type="term" value="F:bis(5'-nucleosyl)-tetraphosphatase (asymmetrical) activity"/>
    <property type="evidence" value="ECO:0007669"/>
    <property type="project" value="TreeGrafter"/>
</dbReference>
<evidence type="ECO:0000313" key="4">
    <source>
        <dbReference type="Proteomes" id="UP000076722"/>
    </source>
</evidence>
<organism evidence="3 4">
    <name type="scientific">Sistotremastrum niveocremeum HHB9708</name>
    <dbReference type="NCBI Taxonomy" id="1314777"/>
    <lineage>
        <taxon>Eukaryota</taxon>
        <taxon>Fungi</taxon>
        <taxon>Dikarya</taxon>
        <taxon>Basidiomycota</taxon>
        <taxon>Agaricomycotina</taxon>
        <taxon>Agaricomycetes</taxon>
        <taxon>Sistotremastrales</taxon>
        <taxon>Sistotremastraceae</taxon>
        <taxon>Sertulicium</taxon>
        <taxon>Sertulicium niveocremeum</taxon>
    </lineage>
</organism>
<evidence type="ECO:0000313" key="3">
    <source>
        <dbReference type="EMBL" id="KZS95556.1"/>
    </source>
</evidence>
<reference evidence="3 4" key="1">
    <citation type="journal article" date="2016" name="Mol. Biol. Evol.">
        <title>Comparative Genomics of Early-Diverging Mushroom-Forming Fungi Provides Insights into the Origins of Lignocellulose Decay Capabilities.</title>
        <authorList>
            <person name="Nagy L.G."/>
            <person name="Riley R."/>
            <person name="Tritt A."/>
            <person name="Adam C."/>
            <person name="Daum C."/>
            <person name="Floudas D."/>
            <person name="Sun H."/>
            <person name="Yadav J.S."/>
            <person name="Pangilinan J."/>
            <person name="Larsson K.H."/>
            <person name="Matsuura K."/>
            <person name="Barry K."/>
            <person name="Labutti K."/>
            <person name="Kuo R."/>
            <person name="Ohm R.A."/>
            <person name="Bhattacharya S.S."/>
            <person name="Shirouzu T."/>
            <person name="Yoshinaga Y."/>
            <person name="Martin F.M."/>
            <person name="Grigoriev I.V."/>
            <person name="Hibbett D.S."/>
        </authorList>
    </citation>
    <scope>NUCLEOTIDE SEQUENCE [LARGE SCALE GENOMIC DNA]</scope>
    <source>
        <strain evidence="3 4">HHB9708</strain>
    </source>
</reference>
<dbReference type="InterPro" id="IPR051325">
    <property type="entry name" value="Nudix_hydrolase_domain"/>
</dbReference>
<dbReference type="InterPro" id="IPR020084">
    <property type="entry name" value="NUDIX_hydrolase_CS"/>
</dbReference>
<dbReference type="Proteomes" id="UP000076722">
    <property type="component" value="Unassembled WGS sequence"/>
</dbReference>
<evidence type="ECO:0000259" key="2">
    <source>
        <dbReference type="PROSITE" id="PS51462"/>
    </source>
</evidence>
<gene>
    <name evidence="3" type="ORF">SISNIDRAFT_483788</name>
</gene>
<dbReference type="GO" id="GO:0006754">
    <property type="term" value="P:ATP biosynthetic process"/>
    <property type="evidence" value="ECO:0007669"/>
    <property type="project" value="TreeGrafter"/>
</dbReference>
<dbReference type="InterPro" id="IPR015797">
    <property type="entry name" value="NUDIX_hydrolase-like_dom_sf"/>
</dbReference>
<evidence type="ECO:0000256" key="1">
    <source>
        <dbReference type="ARBA" id="ARBA00022801"/>
    </source>
</evidence>
<dbReference type="PROSITE" id="PS51462">
    <property type="entry name" value="NUDIX"/>
    <property type="match status" value="1"/>
</dbReference>
<keyword evidence="4" id="KW-1185">Reference proteome</keyword>
<dbReference type="Gene3D" id="3.90.79.10">
    <property type="entry name" value="Nucleoside Triphosphate Pyrophosphohydrolase"/>
    <property type="match status" value="1"/>
</dbReference>